<name>A0ABP6CWK5_9ACTN</name>
<organism evidence="1 2">
    <name type="scientific">Streptomyces axinellae</name>
    <dbReference type="NCBI Taxonomy" id="552788"/>
    <lineage>
        <taxon>Bacteria</taxon>
        <taxon>Bacillati</taxon>
        <taxon>Actinomycetota</taxon>
        <taxon>Actinomycetes</taxon>
        <taxon>Kitasatosporales</taxon>
        <taxon>Streptomycetaceae</taxon>
        <taxon>Streptomyces</taxon>
    </lineage>
</organism>
<dbReference type="Proteomes" id="UP001501447">
    <property type="component" value="Unassembled WGS sequence"/>
</dbReference>
<sequence length="95" mass="10110">MNWEVRLELTASRAGLDPDVLAAHLTQWFAAQDVAALPQLTVTDEGDAETVGANFTLTAHTPGQALDEAMRLLREAAAHSGIPAGPLHEAQIERA</sequence>
<evidence type="ECO:0000313" key="1">
    <source>
        <dbReference type="EMBL" id="GAA2627847.1"/>
    </source>
</evidence>
<dbReference type="EMBL" id="BAAARJ010000017">
    <property type="protein sequence ID" value="GAA2627847.1"/>
    <property type="molecule type" value="Genomic_DNA"/>
</dbReference>
<proteinExistence type="predicted"/>
<reference evidence="2" key="1">
    <citation type="journal article" date="2019" name="Int. J. Syst. Evol. Microbiol.">
        <title>The Global Catalogue of Microorganisms (GCM) 10K type strain sequencing project: providing services to taxonomists for standard genome sequencing and annotation.</title>
        <authorList>
            <consortium name="The Broad Institute Genomics Platform"/>
            <consortium name="The Broad Institute Genome Sequencing Center for Infectious Disease"/>
            <person name="Wu L."/>
            <person name="Ma J."/>
        </authorList>
    </citation>
    <scope>NUCLEOTIDE SEQUENCE [LARGE SCALE GENOMIC DNA]</scope>
    <source>
        <strain evidence="2">JCM 16373</strain>
    </source>
</reference>
<keyword evidence="2" id="KW-1185">Reference proteome</keyword>
<accession>A0ABP6CWK5</accession>
<evidence type="ECO:0000313" key="2">
    <source>
        <dbReference type="Proteomes" id="UP001501447"/>
    </source>
</evidence>
<dbReference type="RefSeq" id="WP_344568492.1">
    <property type="nucleotide sequence ID" value="NZ_BAAARJ010000017.1"/>
</dbReference>
<comment type="caution">
    <text evidence="1">The sequence shown here is derived from an EMBL/GenBank/DDBJ whole genome shotgun (WGS) entry which is preliminary data.</text>
</comment>
<protein>
    <submittedName>
        <fullName evidence="1">Uncharacterized protein</fullName>
    </submittedName>
</protein>
<gene>
    <name evidence="1" type="ORF">GCM10009863_48530</name>
</gene>